<evidence type="ECO:0000259" key="9">
    <source>
        <dbReference type="PROSITE" id="PS51379"/>
    </source>
</evidence>
<keyword evidence="8" id="KW-0812">Transmembrane</keyword>
<dbReference type="Gene3D" id="3.30.70.20">
    <property type="match status" value="2"/>
</dbReference>
<keyword evidence="8" id="KW-0472">Membrane</keyword>
<dbReference type="GO" id="GO:0051539">
    <property type="term" value="F:4 iron, 4 sulfur cluster binding"/>
    <property type="evidence" value="ECO:0007669"/>
    <property type="project" value="UniProtKB-KW"/>
</dbReference>
<evidence type="ECO:0000256" key="8">
    <source>
        <dbReference type="SAM" id="Phobius"/>
    </source>
</evidence>
<dbReference type="Pfam" id="PF12838">
    <property type="entry name" value="Fer4_7"/>
    <property type="match status" value="2"/>
</dbReference>
<keyword evidence="8" id="KW-1133">Transmembrane helix</keyword>
<dbReference type="GO" id="GO:0046872">
    <property type="term" value="F:metal ion binding"/>
    <property type="evidence" value="ECO:0007669"/>
    <property type="project" value="UniProtKB-KW"/>
</dbReference>
<dbReference type="SUPFAM" id="SSF54862">
    <property type="entry name" value="4Fe-4S ferredoxins"/>
    <property type="match status" value="1"/>
</dbReference>
<dbReference type="Proteomes" id="UP000319619">
    <property type="component" value="Unassembled WGS sequence"/>
</dbReference>
<organism evidence="10 11">
    <name type="scientific">candidate division LCP-89 bacterium B3_LCP</name>
    <dbReference type="NCBI Taxonomy" id="2012998"/>
    <lineage>
        <taxon>Bacteria</taxon>
        <taxon>Pseudomonadati</taxon>
        <taxon>Bacteria division LCP-89</taxon>
    </lineage>
</organism>
<comment type="caution">
    <text evidence="10">The sequence shown here is derived from an EMBL/GenBank/DDBJ whole genome shotgun (WGS) entry which is preliminary data.</text>
</comment>
<keyword evidence="4" id="KW-0677">Repeat</keyword>
<keyword evidence="5" id="KW-0249">Electron transport</keyword>
<keyword evidence="2" id="KW-0004">4Fe-4S</keyword>
<name>A0A532UU78_UNCL8</name>
<evidence type="ECO:0000256" key="4">
    <source>
        <dbReference type="ARBA" id="ARBA00022737"/>
    </source>
</evidence>
<dbReference type="NCBIfam" id="TIGR00397">
    <property type="entry name" value="mauM_napG"/>
    <property type="match status" value="1"/>
</dbReference>
<dbReference type="InterPro" id="IPR017896">
    <property type="entry name" value="4Fe4S_Fe-S-bd"/>
</dbReference>
<sequence length="272" mass="30019">MIVNLADTEQKKRRVFLNQLLKSIGLATVGGIAWGGLVDKMASAPLCLRPPGALSEREFLAKCVRCGLCVQACPYDTLKLGSPGDDRPLGTPYFIPRQIPCYMCEDIPCVEACPSGSLDKASVSREENGKLVWDIKQSRMGIAVLDRQSCVAFWGLQCEACYRACPLIDQAINLKYDRNVRTGKHALLLPKINPEFCTGCGLCERACITQKPSIFVLPFSVAQGEVGTNYIKGWDELDENRLKGVTEEGTFQTERSKLDPVDYLNMDDLTGE</sequence>
<dbReference type="PROSITE" id="PS51379">
    <property type="entry name" value="4FE4S_FER_2"/>
    <property type="match status" value="2"/>
</dbReference>
<keyword evidence="1" id="KW-0813">Transport</keyword>
<evidence type="ECO:0000313" key="11">
    <source>
        <dbReference type="Proteomes" id="UP000319619"/>
    </source>
</evidence>
<dbReference type="PANTHER" id="PTHR42859:SF10">
    <property type="entry name" value="DIMETHYLSULFOXIDE REDUCTASE CHAIN B"/>
    <property type="match status" value="1"/>
</dbReference>
<evidence type="ECO:0000256" key="2">
    <source>
        <dbReference type="ARBA" id="ARBA00022485"/>
    </source>
</evidence>
<evidence type="ECO:0000256" key="5">
    <source>
        <dbReference type="ARBA" id="ARBA00022982"/>
    </source>
</evidence>
<dbReference type="NCBIfam" id="NF007012">
    <property type="entry name" value="PRK09476.1"/>
    <property type="match status" value="1"/>
</dbReference>
<dbReference type="PANTHER" id="PTHR42859">
    <property type="entry name" value="OXIDOREDUCTASE"/>
    <property type="match status" value="1"/>
</dbReference>
<dbReference type="InterPro" id="IPR004494">
    <property type="entry name" value="MauM_NapG"/>
</dbReference>
<dbReference type="EMBL" id="NJBN01000009">
    <property type="protein sequence ID" value="TKJ38498.1"/>
    <property type="molecule type" value="Genomic_DNA"/>
</dbReference>
<feature type="domain" description="4Fe-4S ferredoxin-type" evidence="9">
    <location>
        <begin position="188"/>
        <end position="217"/>
    </location>
</feature>
<protein>
    <submittedName>
        <fullName evidence="10">Ferredoxin-type protein NapG</fullName>
    </submittedName>
</protein>
<proteinExistence type="predicted"/>
<gene>
    <name evidence="10" type="ORF">CEE37_12075</name>
</gene>
<keyword evidence="6" id="KW-0408">Iron</keyword>
<dbReference type="AlphaFoldDB" id="A0A532UU78"/>
<keyword evidence="7" id="KW-0411">Iron-sulfur</keyword>
<evidence type="ECO:0000256" key="7">
    <source>
        <dbReference type="ARBA" id="ARBA00023014"/>
    </source>
</evidence>
<feature type="transmembrane region" description="Helical" evidence="8">
    <location>
        <begin position="20"/>
        <end position="37"/>
    </location>
</feature>
<keyword evidence="3" id="KW-0479">Metal-binding</keyword>
<evidence type="ECO:0000256" key="1">
    <source>
        <dbReference type="ARBA" id="ARBA00022448"/>
    </source>
</evidence>
<accession>A0A532UU78</accession>
<evidence type="ECO:0000256" key="3">
    <source>
        <dbReference type="ARBA" id="ARBA00022723"/>
    </source>
</evidence>
<evidence type="ECO:0000313" key="10">
    <source>
        <dbReference type="EMBL" id="TKJ38498.1"/>
    </source>
</evidence>
<feature type="domain" description="4Fe-4S ferredoxin-type" evidence="9">
    <location>
        <begin position="53"/>
        <end position="83"/>
    </location>
</feature>
<reference evidence="10 11" key="1">
    <citation type="submission" date="2017-06" db="EMBL/GenBank/DDBJ databases">
        <title>Novel microbial phyla capable of carbon fixation and sulfur reduction in deep-sea sediments.</title>
        <authorList>
            <person name="Huang J."/>
            <person name="Baker B."/>
            <person name="Wang Y."/>
        </authorList>
    </citation>
    <scope>NUCLEOTIDE SEQUENCE [LARGE SCALE GENOMIC DNA]</scope>
    <source>
        <strain evidence="10">B3_LCP</strain>
    </source>
</reference>
<dbReference type="CDD" id="cd16373">
    <property type="entry name" value="DMSOR_beta_like"/>
    <property type="match status" value="1"/>
</dbReference>
<dbReference type="InterPro" id="IPR050294">
    <property type="entry name" value="RnfB_subfamily"/>
</dbReference>
<evidence type="ECO:0000256" key="6">
    <source>
        <dbReference type="ARBA" id="ARBA00023004"/>
    </source>
</evidence>
<dbReference type="PROSITE" id="PS00198">
    <property type="entry name" value="4FE4S_FER_1"/>
    <property type="match status" value="1"/>
</dbReference>
<dbReference type="InterPro" id="IPR017900">
    <property type="entry name" value="4Fe4S_Fe_S_CS"/>
</dbReference>